<dbReference type="AlphaFoldDB" id="A0A1D1XMW9"/>
<feature type="chain" id="PRO_5008899576" evidence="1">
    <location>
        <begin position="47"/>
        <end position="145"/>
    </location>
</feature>
<dbReference type="EMBL" id="GDJX01024188">
    <property type="protein sequence ID" value="JAT43748.1"/>
    <property type="molecule type" value="Transcribed_RNA"/>
</dbReference>
<protein>
    <submittedName>
        <fullName evidence="2">Plasma membrane fusion protein prm1</fullName>
    </submittedName>
</protein>
<reference evidence="2" key="1">
    <citation type="submission" date="2015-07" db="EMBL/GenBank/DDBJ databases">
        <title>Transcriptome Assembly of Anthurium amnicola.</title>
        <authorList>
            <person name="Suzuki J."/>
        </authorList>
    </citation>
    <scope>NUCLEOTIDE SEQUENCE</scope>
</reference>
<proteinExistence type="predicted"/>
<feature type="non-terminal residue" evidence="2">
    <location>
        <position position="1"/>
    </location>
</feature>
<sequence>IYIYIYTREAGCLPHPVANMVMPRSPSSLCLLLLVGALRAMAVVRAHDANGGDARGDAHRGVVDGGDGGGDKGPLWTGDCSSCDGTELCCKEIKKVSNSKKGCSGVSILLKDCNKTEVILMLKSSYCGNMCDKCQHLCGNMWTAE</sequence>
<keyword evidence="1" id="KW-0732">Signal</keyword>
<name>A0A1D1XMW9_9ARAE</name>
<organism evidence="2">
    <name type="scientific">Anthurium amnicola</name>
    <dbReference type="NCBI Taxonomy" id="1678845"/>
    <lineage>
        <taxon>Eukaryota</taxon>
        <taxon>Viridiplantae</taxon>
        <taxon>Streptophyta</taxon>
        <taxon>Embryophyta</taxon>
        <taxon>Tracheophyta</taxon>
        <taxon>Spermatophyta</taxon>
        <taxon>Magnoliopsida</taxon>
        <taxon>Liliopsida</taxon>
        <taxon>Araceae</taxon>
        <taxon>Pothoideae</taxon>
        <taxon>Potheae</taxon>
        <taxon>Anthurium</taxon>
    </lineage>
</organism>
<evidence type="ECO:0000256" key="1">
    <source>
        <dbReference type="SAM" id="SignalP"/>
    </source>
</evidence>
<accession>A0A1D1XMW9</accession>
<evidence type="ECO:0000313" key="2">
    <source>
        <dbReference type="EMBL" id="JAT43748.1"/>
    </source>
</evidence>
<gene>
    <name evidence="2" type="primary">prm1_1</name>
    <name evidence="2" type="ORF">g.72747</name>
</gene>
<feature type="signal peptide" evidence="1">
    <location>
        <begin position="1"/>
        <end position="46"/>
    </location>
</feature>